<dbReference type="OrthoDB" id="1000481at2759"/>
<keyword evidence="3" id="KW-1185">Reference proteome</keyword>
<feature type="domain" description="Reverse transcriptase" evidence="1">
    <location>
        <begin position="14"/>
        <end position="92"/>
    </location>
</feature>
<dbReference type="Proteomes" id="UP000828251">
    <property type="component" value="Unassembled WGS sequence"/>
</dbReference>
<name>A0A9D3VJH0_9ROSI</name>
<dbReference type="EMBL" id="JAIQCV010000007">
    <property type="protein sequence ID" value="KAH1083254.1"/>
    <property type="molecule type" value="Genomic_DNA"/>
</dbReference>
<gene>
    <name evidence="2" type="ORF">J1N35_023015</name>
</gene>
<dbReference type="AlphaFoldDB" id="A0A9D3VJH0"/>
<protein>
    <recommendedName>
        <fullName evidence="1">Reverse transcriptase domain-containing protein</fullName>
    </recommendedName>
</protein>
<dbReference type="InterPro" id="IPR000477">
    <property type="entry name" value="RT_dom"/>
</dbReference>
<sequence length="98" mass="11141">MSAISSSSMQILWNGVLSRKFRLTRGIRQGCPLSSYLFVLCKESLECSIRTKIGLGNWDPIHLSHSGPIVSHIFFADDLVIFCNVHQEQAQRLDYMLK</sequence>
<dbReference type="Pfam" id="PF00078">
    <property type="entry name" value="RVT_1"/>
    <property type="match status" value="1"/>
</dbReference>
<reference evidence="2 3" key="1">
    <citation type="journal article" date="2021" name="Plant Biotechnol. J.">
        <title>Multi-omics assisted identification of the key and species-specific regulatory components of drought-tolerant mechanisms in Gossypium stocksii.</title>
        <authorList>
            <person name="Yu D."/>
            <person name="Ke L."/>
            <person name="Zhang D."/>
            <person name="Wu Y."/>
            <person name="Sun Y."/>
            <person name="Mei J."/>
            <person name="Sun J."/>
            <person name="Sun Y."/>
        </authorList>
    </citation>
    <scope>NUCLEOTIDE SEQUENCE [LARGE SCALE GENOMIC DNA]</scope>
    <source>
        <strain evidence="3">cv. E1</strain>
        <tissue evidence="2">Leaf</tissue>
    </source>
</reference>
<dbReference type="InterPro" id="IPR043502">
    <property type="entry name" value="DNA/RNA_pol_sf"/>
</dbReference>
<evidence type="ECO:0000259" key="1">
    <source>
        <dbReference type="Pfam" id="PF00078"/>
    </source>
</evidence>
<proteinExistence type="predicted"/>
<accession>A0A9D3VJH0</accession>
<comment type="caution">
    <text evidence="2">The sequence shown here is derived from an EMBL/GenBank/DDBJ whole genome shotgun (WGS) entry which is preliminary data.</text>
</comment>
<organism evidence="2 3">
    <name type="scientific">Gossypium stocksii</name>
    <dbReference type="NCBI Taxonomy" id="47602"/>
    <lineage>
        <taxon>Eukaryota</taxon>
        <taxon>Viridiplantae</taxon>
        <taxon>Streptophyta</taxon>
        <taxon>Embryophyta</taxon>
        <taxon>Tracheophyta</taxon>
        <taxon>Spermatophyta</taxon>
        <taxon>Magnoliopsida</taxon>
        <taxon>eudicotyledons</taxon>
        <taxon>Gunneridae</taxon>
        <taxon>Pentapetalae</taxon>
        <taxon>rosids</taxon>
        <taxon>malvids</taxon>
        <taxon>Malvales</taxon>
        <taxon>Malvaceae</taxon>
        <taxon>Malvoideae</taxon>
        <taxon>Gossypium</taxon>
    </lineage>
</organism>
<evidence type="ECO:0000313" key="3">
    <source>
        <dbReference type="Proteomes" id="UP000828251"/>
    </source>
</evidence>
<evidence type="ECO:0000313" key="2">
    <source>
        <dbReference type="EMBL" id="KAH1083254.1"/>
    </source>
</evidence>
<dbReference type="SUPFAM" id="SSF56672">
    <property type="entry name" value="DNA/RNA polymerases"/>
    <property type="match status" value="1"/>
</dbReference>